<protein>
    <submittedName>
        <fullName evidence="1">Uncharacterized protein</fullName>
    </submittedName>
</protein>
<accession>A0A179SHE0</accession>
<evidence type="ECO:0000313" key="1">
    <source>
        <dbReference type="EMBL" id="OAS26301.1"/>
    </source>
</evidence>
<dbReference type="EMBL" id="LWHQ01000011">
    <property type="protein sequence ID" value="OAS26301.1"/>
    <property type="molecule type" value="Genomic_DNA"/>
</dbReference>
<dbReference type="Proteomes" id="UP000078316">
    <property type="component" value="Unassembled WGS sequence"/>
</dbReference>
<reference evidence="1 2" key="1">
    <citation type="submission" date="2016-04" db="EMBL/GenBank/DDBJ databases">
        <authorList>
            <person name="Evans L.H."/>
            <person name="Alamgir A."/>
            <person name="Owens N."/>
            <person name="Weber N.D."/>
            <person name="Virtaneva K."/>
            <person name="Barbian K."/>
            <person name="Babar A."/>
            <person name="Rosenke K."/>
        </authorList>
    </citation>
    <scope>NUCLEOTIDE SEQUENCE [LARGE SCALE GENOMIC DNA]</scope>
    <source>
        <strain evidence="1 2">PMB02</strain>
    </source>
</reference>
<evidence type="ECO:0000313" key="2">
    <source>
        <dbReference type="Proteomes" id="UP000078316"/>
    </source>
</evidence>
<sequence length="88" mass="9884">MTYPTNVSAGALSRADLEALKPGDRVYHRHHSLGRRLVIWEAGEPAPWYCDTGETEGRKRSLMCFAYHVDDQGCAKYTGQTSFTVFSD</sequence>
<dbReference type="AlphaFoldDB" id="A0A179SHE0"/>
<organism evidence="1 2">
    <name type="scientific">Methylobacterium platani</name>
    <dbReference type="NCBI Taxonomy" id="427683"/>
    <lineage>
        <taxon>Bacteria</taxon>
        <taxon>Pseudomonadati</taxon>
        <taxon>Pseudomonadota</taxon>
        <taxon>Alphaproteobacteria</taxon>
        <taxon>Hyphomicrobiales</taxon>
        <taxon>Methylobacteriaceae</taxon>
        <taxon>Methylobacterium</taxon>
    </lineage>
</organism>
<comment type="caution">
    <text evidence="1">The sequence shown here is derived from an EMBL/GenBank/DDBJ whole genome shotgun (WGS) entry which is preliminary data.</text>
</comment>
<dbReference type="RefSeq" id="WP_048436879.1">
    <property type="nucleotide sequence ID" value="NZ_LWHQ01000011.1"/>
</dbReference>
<proteinExistence type="predicted"/>
<name>A0A179SHE0_9HYPH</name>
<gene>
    <name evidence="1" type="ORF">A5481_06190</name>
</gene>
<dbReference type="STRING" id="427683.A5481_06190"/>